<evidence type="ECO:0000256" key="3">
    <source>
        <dbReference type="SAM" id="MobiDB-lite"/>
    </source>
</evidence>
<keyword evidence="2" id="KW-0804">Transcription</keyword>
<evidence type="ECO:0000313" key="4">
    <source>
        <dbReference type="EMBL" id="QHU04986.1"/>
    </source>
</evidence>
<dbReference type="GO" id="GO:0006366">
    <property type="term" value="P:transcription by RNA polymerase II"/>
    <property type="evidence" value="ECO:0007669"/>
    <property type="project" value="TreeGrafter"/>
</dbReference>
<dbReference type="SUPFAM" id="SSF63562">
    <property type="entry name" value="RPB6/omega subunit-like"/>
    <property type="match status" value="1"/>
</dbReference>
<dbReference type="GO" id="GO:0003677">
    <property type="term" value="F:DNA binding"/>
    <property type="evidence" value="ECO:0007669"/>
    <property type="project" value="InterPro"/>
</dbReference>
<dbReference type="PROSITE" id="PS01111">
    <property type="entry name" value="RNA_POL_K_14KD"/>
    <property type="match status" value="1"/>
</dbReference>
<feature type="compositionally biased region" description="Acidic residues" evidence="3">
    <location>
        <begin position="1"/>
        <end position="24"/>
    </location>
</feature>
<dbReference type="PANTHER" id="PTHR47227:SF5">
    <property type="entry name" value="DNA-DIRECTED RNA POLYMERASES I, II, AND III SUBUNIT RPABC2"/>
    <property type="match status" value="1"/>
</dbReference>
<dbReference type="GO" id="GO:0042797">
    <property type="term" value="P:tRNA transcription by RNA polymerase III"/>
    <property type="evidence" value="ECO:0007669"/>
    <property type="project" value="TreeGrafter"/>
</dbReference>
<organism evidence="4">
    <name type="scientific">viral metagenome</name>
    <dbReference type="NCBI Taxonomy" id="1070528"/>
    <lineage>
        <taxon>unclassified sequences</taxon>
        <taxon>metagenomes</taxon>
        <taxon>organismal metagenomes</taxon>
    </lineage>
</organism>
<dbReference type="Gene3D" id="3.90.940.10">
    <property type="match status" value="1"/>
</dbReference>
<feature type="region of interest" description="Disordered" evidence="3">
    <location>
        <begin position="1"/>
        <end position="78"/>
    </location>
</feature>
<evidence type="ECO:0000256" key="2">
    <source>
        <dbReference type="ARBA" id="ARBA00023163"/>
    </source>
</evidence>
<dbReference type="Pfam" id="PF01192">
    <property type="entry name" value="RNA_pol_Rpb6"/>
    <property type="match status" value="1"/>
</dbReference>
<dbReference type="InterPro" id="IPR036161">
    <property type="entry name" value="RPB6/omega-like_sf"/>
</dbReference>
<name>A0A6C0JJN5_9ZZZZ</name>
<dbReference type="SMART" id="SM01409">
    <property type="entry name" value="RNA_pol_Rpb6"/>
    <property type="match status" value="1"/>
</dbReference>
<protein>
    <recommendedName>
        <fullName evidence="5">DNA-directed RNA polymerase</fullName>
    </recommendedName>
</protein>
<keyword evidence="1" id="KW-0240">DNA-directed RNA polymerase</keyword>
<reference evidence="4" key="1">
    <citation type="journal article" date="2020" name="Nature">
        <title>Giant virus diversity and host interactions through global metagenomics.</title>
        <authorList>
            <person name="Schulz F."/>
            <person name="Roux S."/>
            <person name="Paez-Espino D."/>
            <person name="Jungbluth S."/>
            <person name="Walsh D.A."/>
            <person name="Denef V.J."/>
            <person name="McMahon K.D."/>
            <person name="Konstantinidis K.T."/>
            <person name="Eloe-Fadrosh E.A."/>
            <person name="Kyrpides N.C."/>
            <person name="Woyke T."/>
        </authorList>
    </citation>
    <scope>NUCLEOTIDE SEQUENCE</scope>
    <source>
        <strain evidence="4">GVMAG-M-3300027708-5</strain>
    </source>
</reference>
<proteinExistence type="predicted"/>
<accession>A0A6C0JJN5</accession>
<evidence type="ECO:0000256" key="1">
    <source>
        <dbReference type="ARBA" id="ARBA00022478"/>
    </source>
</evidence>
<dbReference type="PANTHER" id="PTHR47227">
    <property type="entry name" value="DNA-DIRECTED RNA POLYMERASE SUBUNIT K"/>
    <property type="match status" value="1"/>
</dbReference>
<feature type="compositionally biased region" description="Acidic residues" evidence="3">
    <location>
        <begin position="39"/>
        <end position="64"/>
    </location>
</feature>
<sequence length="221" mass="24708">MDPNEDFDEPEIDESDAESEAEDVPSEKKGKGVAIDAASDGEDGNSDAEEEDDAESEVEEEDDASAGNEEAIAGIGRPFAEFDNFSEDEEEDDDETYLQKFDSLSQQKIIADFHPELQSHNYDEVEILSRVVRDENGNIIDPLHKTLPFITKYEKARIIGERAKQINGGAKPFVEVDVSVIDGYLIALKEFEEKVIPFIIQRPIPSGGSEYWRFSDLEILA</sequence>
<dbReference type="AlphaFoldDB" id="A0A6C0JJN5"/>
<evidence type="ECO:0008006" key="5">
    <source>
        <dbReference type="Google" id="ProtNLM"/>
    </source>
</evidence>
<dbReference type="GO" id="GO:0003899">
    <property type="term" value="F:DNA-directed RNA polymerase activity"/>
    <property type="evidence" value="ECO:0007669"/>
    <property type="project" value="InterPro"/>
</dbReference>
<dbReference type="InterPro" id="IPR020708">
    <property type="entry name" value="DNA-dir_RNA_polK_14-18kDa_CS"/>
</dbReference>
<dbReference type="InterPro" id="IPR006110">
    <property type="entry name" value="Pol_omega/Rpo6/RPB6"/>
</dbReference>
<dbReference type="GO" id="GO:0000428">
    <property type="term" value="C:DNA-directed RNA polymerase complex"/>
    <property type="evidence" value="ECO:0007669"/>
    <property type="project" value="UniProtKB-KW"/>
</dbReference>
<dbReference type="EMBL" id="MN740406">
    <property type="protein sequence ID" value="QHU04986.1"/>
    <property type="molecule type" value="Genomic_DNA"/>
</dbReference>
<dbReference type="GO" id="GO:0006360">
    <property type="term" value="P:transcription by RNA polymerase I"/>
    <property type="evidence" value="ECO:0007669"/>
    <property type="project" value="TreeGrafter"/>
</dbReference>